<name>A0A1T5GIB3_9HYPH</name>
<evidence type="ECO:0000313" key="2">
    <source>
        <dbReference type="EMBL" id="SKC08116.1"/>
    </source>
</evidence>
<dbReference type="InterPro" id="IPR012340">
    <property type="entry name" value="NA-bd_OB-fold"/>
</dbReference>
<feature type="domain" description="CSD" evidence="1">
    <location>
        <begin position="1"/>
        <end position="62"/>
    </location>
</feature>
<dbReference type="Proteomes" id="UP000190130">
    <property type="component" value="Unassembled WGS sequence"/>
</dbReference>
<dbReference type="AlphaFoldDB" id="A0A1T5GIB3"/>
<reference evidence="2 3" key="1">
    <citation type="submission" date="2017-02" db="EMBL/GenBank/DDBJ databases">
        <authorList>
            <person name="Peterson S.W."/>
        </authorList>
    </citation>
    <scope>NUCLEOTIDE SEQUENCE [LARGE SCALE GENOMIC DNA]</scope>
    <source>
        <strain evidence="2 3">DSM 9653</strain>
    </source>
</reference>
<organism evidence="2 3">
    <name type="scientific">Bosea thiooxidans</name>
    <dbReference type="NCBI Taxonomy" id="53254"/>
    <lineage>
        <taxon>Bacteria</taxon>
        <taxon>Pseudomonadati</taxon>
        <taxon>Pseudomonadota</taxon>
        <taxon>Alphaproteobacteria</taxon>
        <taxon>Hyphomicrobiales</taxon>
        <taxon>Boseaceae</taxon>
        <taxon>Bosea</taxon>
    </lineage>
</organism>
<proteinExistence type="predicted"/>
<accession>A0A1T5GIB3</accession>
<dbReference type="SUPFAM" id="SSF50249">
    <property type="entry name" value="Nucleic acid-binding proteins"/>
    <property type="match status" value="1"/>
</dbReference>
<dbReference type="InterPro" id="IPR002059">
    <property type="entry name" value="CSP_DNA-bd"/>
</dbReference>
<dbReference type="GO" id="GO:0005829">
    <property type="term" value="C:cytosol"/>
    <property type="evidence" value="ECO:0007669"/>
    <property type="project" value="UniProtKB-ARBA"/>
</dbReference>
<gene>
    <name evidence="2" type="ORF">SAMN05660750_04080</name>
</gene>
<dbReference type="GO" id="GO:0003677">
    <property type="term" value="F:DNA binding"/>
    <property type="evidence" value="ECO:0007669"/>
    <property type="project" value="UniProtKB-KW"/>
</dbReference>
<dbReference type="SMART" id="SM00357">
    <property type="entry name" value="CSP"/>
    <property type="match status" value="1"/>
</dbReference>
<dbReference type="Gene3D" id="2.40.50.140">
    <property type="entry name" value="Nucleic acid-binding proteins"/>
    <property type="match status" value="1"/>
</dbReference>
<evidence type="ECO:0000313" key="3">
    <source>
        <dbReference type="Proteomes" id="UP000190130"/>
    </source>
</evidence>
<dbReference type="EMBL" id="FUYX01000013">
    <property type="protein sequence ID" value="SKC08116.1"/>
    <property type="molecule type" value="Genomic_DNA"/>
</dbReference>
<dbReference type="PROSITE" id="PS51857">
    <property type="entry name" value="CSD_2"/>
    <property type="match status" value="1"/>
</dbReference>
<sequence>MFGTICRWGTRGFGFLRPDDGGEDLFIHGAAFKGIEPYVGQRVEYSEFRGRDGRVIAANAKLLSEEQAEALRVLG</sequence>
<dbReference type="Pfam" id="PF00313">
    <property type="entry name" value="CSD"/>
    <property type="match status" value="1"/>
</dbReference>
<dbReference type="InterPro" id="IPR011129">
    <property type="entry name" value="CSD"/>
</dbReference>
<keyword evidence="2" id="KW-0238">DNA-binding</keyword>
<protein>
    <submittedName>
        <fullName evidence="2">'Cold-shock' DNA-binding domain-containing protein</fullName>
    </submittedName>
</protein>
<evidence type="ECO:0000259" key="1">
    <source>
        <dbReference type="PROSITE" id="PS51857"/>
    </source>
</evidence>